<evidence type="ECO:0000313" key="5">
    <source>
        <dbReference type="Proteomes" id="UP000038010"/>
    </source>
</evidence>
<keyword evidence="5" id="KW-1185">Reference proteome</keyword>
<dbReference type="CDD" id="cd00118">
    <property type="entry name" value="LysM"/>
    <property type="match status" value="1"/>
</dbReference>
<protein>
    <recommendedName>
        <fullName evidence="3">LysM domain-containing protein</fullName>
    </recommendedName>
</protein>
<feature type="compositionally biased region" description="Basic and acidic residues" evidence="1">
    <location>
        <begin position="351"/>
        <end position="370"/>
    </location>
</feature>
<organism evidence="4 5">
    <name type="scientific">Cyphellophora attinorum</name>
    <dbReference type="NCBI Taxonomy" id="1664694"/>
    <lineage>
        <taxon>Eukaryota</taxon>
        <taxon>Fungi</taxon>
        <taxon>Dikarya</taxon>
        <taxon>Ascomycota</taxon>
        <taxon>Pezizomycotina</taxon>
        <taxon>Eurotiomycetes</taxon>
        <taxon>Chaetothyriomycetidae</taxon>
        <taxon>Chaetothyriales</taxon>
        <taxon>Cyphellophoraceae</taxon>
        <taxon>Cyphellophora</taxon>
    </lineage>
</organism>
<evidence type="ECO:0000259" key="3">
    <source>
        <dbReference type="PROSITE" id="PS51782"/>
    </source>
</evidence>
<dbReference type="PROSITE" id="PS51782">
    <property type="entry name" value="LYSM"/>
    <property type="match status" value="1"/>
</dbReference>
<feature type="signal peptide" evidence="2">
    <location>
        <begin position="1"/>
        <end position="19"/>
    </location>
</feature>
<dbReference type="Pfam" id="PF01476">
    <property type="entry name" value="LysM"/>
    <property type="match status" value="1"/>
</dbReference>
<reference evidence="4 5" key="1">
    <citation type="submission" date="2015-06" db="EMBL/GenBank/DDBJ databases">
        <title>Draft genome of the ant-associated black yeast Phialophora attae CBS 131958.</title>
        <authorList>
            <person name="Moreno L.F."/>
            <person name="Stielow B.J."/>
            <person name="de Hoog S."/>
            <person name="Vicente V.A."/>
            <person name="Weiss V.A."/>
            <person name="de Vries M."/>
            <person name="Cruz L.M."/>
            <person name="Souza E.M."/>
        </authorList>
    </citation>
    <scope>NUCLEOTIDE SEQUENCE [LARGE SCALE GENOMIC DNA]</scope>
    <source>
        <strain evidence="4 5">CBS 131958</strain>
    </source>
</reference>
<evidence type="ECO:0000313" key="4">
    <source>
        <dbReference type="EMBL" id="KPI37646.1"/>
    </source>
</evidence>
<name>A0A0N1H7N2_9EURO</name>
<gene>
    <name evidence="4" type="ORF">AB675_3925</name>
</gene>
<dbReference type="Proteomes" id="UP000038010">
    <property type="component" value="Unassembled WGS sequence"/>
</dbReference>
<dbReference type="SUPFAM" id="SSF54106">
    <property type="entry name" value="LysM domain"/>
    <property type="match status" value="1"/>
</dbReference>
<evidence type="ECO:0000256" key="1">
    <source>
        <dbReference type="SAM" id="MobiDB-lite"/>
    </source>
</evidence>
<proteinExistence type="predicted"/>
<feature type="domain" description="LysM" evidence="3">
    <location>
        <begin position="246"/>
        <end position="290"/>
    </location>
</feature>
<dbReference type="EMBL" id="LFJN01000023">
    <property type="protein sequence ID" value="KPI37646.1"/>
    <property type="molecule type" value="Genomic_DNA"/>
</dbReference>
<comment type="caution">
    <text evidence="4">The sequence shown here is derived from an EMBL/GenBank/DDBJ whole genome shotgun (WGS) entry which is preliminary data.</text>
</comment>
<dbReference type="InterPro" id="IPR018392">
    <property type="entry name" value="LysM"/>
</dbReference>
<dbReference type="Gene3D" id="3.10.350.10">
    <property type="entry name" value="LysM domain"/>
    <property type="match status" value="1"/>
</dbReference>
<keyword evidence="2" id="KW-0732">Signal</keyword>
<dbReference type="VEuPathDB" id="FungiDB:AB675_3925"/>
<dbReference type="RefSeq" id="XP_017997609.1">
    <property type="nucleotide sequence ID" value="XM_018144021.1"/>
</dbReference>
<dbReference type="InterPro" id="IPR036779">
    <property type="entry name" value="LysM_dom_sf"/>
</dbReference>
<accession>A0A0N1H7N2</accession>
<dbReference type="GeneID" id="28735901"/>
<sequence>MGLTHSILPIVLLVSQALAVELKACVFEVFFRPDCTSSTPIDTLTVGAADSFGMHMPTAEDHNLEKAQGSHCQFSNNTVWNRQGGYYRSFRLKDTSCLVNGEDKYDVWAAPTGDPKCSELFFWTPPDTPAWEIKDKTGVCVDEKQGLKQYVGIQLVYKPLKTQSTSSSTTNSASKKTQNTNTATPTSLWLMISTKGTTTSTTTSAVSALSSASSPTIAPTPITVISGTTYAPIPTQSVPNFGGSGGSYAVKQGDTGWAIANANGISLAELSAANKASSGRTCRSGRLSLFPRRVRVLEASITDTGPLKLNHGIVADRRPAIGVVLMLETPDPQMRSTKKFLATTVHGPKKTTRELQEPESQAREQDDETKLWWQENGQNSIAGEVAERV</sequence>
<evidence type="ECO:0000256" key="2">
    <source>
        <dbReference type="SAM" id="SignalP"/>
    </source>
</evidence>
<feature type="region of interest" description="Disordered" evidence="1">
    <location>
        <begin position="347"/>
        <end position="389"/>
    </location>
</feature>
<dbReference type="AlphaFoldDB" id="A0A0N1H7N2"/>
<feature type="chain" id="PRO_5005873062" description="LysM domain-containing protein" evidence="2">
    <location>
        <begin position="20"/>
        <end position="389"/>
    </location>
</feature>